<keyword evidence="8" id="KW-1185">Reference proteome</keyword>
<dbReference type="GO" id="GO:0000976">
    <property type="term" value="F:transcription cis-regulatory region binding"/>
    <property type="evidence" value="ECO:0007669"/>
    <property type="project" value="TreeGrafter"/>
</dbReference>
<dbReference type="PROSITE" id="PS50977">
    <property type="entry name" value="HTH_TETR_2"/>
    <property type="match status" value="1"/>
</dbReference>
<dbReference type="InterPro" id="IPR009057">
    <property type="entry name" value="Homeodomain-like_sf"/>
</dbReference>
<dbReference type="AlphaFoldDB" id="A0A1I5UDQ3"/>
<evidence type="ECO:0000313" key="8">
    <source>
        <dbReference type="Proteomes" id="UP000183413"/>
    </source>
</evidence>
<dbReference type="InterPro" id="IPR003012">
    <property type="entry name" value="Tet_transcr_reg_TetR"/>
</dbReference>
<dbReference type="Gene3D" id="1.10.357.10">
    <property type="entry name" value="Tetracycline Repressor, domain 2"/>
    <property type="match status" value="1"/>
</dbReference>
<dbReference type="GO" id="GO:0003700">
    <property type="term" value="F:DNA-binding transcription factor activity"/>
    <property type="evidence" value="ECO:0007669"/>
    <property type="project" value="TreeGrafter"/>
</dbReference>
<dbReference type="GO" id="GO:0045892">
    <property type="term" value="P:negative regulation of DNA-templated transcription"/>
    <property type="evidence" value="ECO:0007669"/>
    <property type="project" value="InterPro"/>
</dbReference>
<dbReference type="Pfam" id="PF02909">
    <property type="entry name" value="TetR_C_1"/>
    <property type="match status" value="1"/>
</dbReference>
<dbReference type="PANTHER" id="PTHR30055">
    <property type="entry name" value="HTH-TYPE TRANSCRIPTIONAL REGULATOR RUTR"/>
    <property type="match status" value="1"/>
</dbReference>
<name>A0A1I5UDQ3_9ACTN</name>
<dbReference type="InterPro" id="IPR050109">
    <property type="entry name" value="HTH-type_TetR-like_transc_reg"/>
</dbReference>
<accession>A0A1I5UDQ3</accession>
<dbReference type="EMBL" id="FOVH01000019">
    <property type="protein sequence ID" value="SFP93392.1"/>
    <property type="molecule type" value="Genomic_DNA"/>
</dbReference>
<dbReference type="SUPFAM" id="SSF48498">
    <property type="entry name" value="Tetracyclin repressor-like, C-terminal domain"/>
    <property type="match status" value="1"/>
</dbReference>
<proteinExistence type="predicted"/>
<protein>
    <submittedName>
        <fullName evidence="7">Regulatory protein, tetR family</fullName>
    </submittedName>
</protein>
<organism evidence="7 8">
    <name type="scientific">Actinomadura madurae</name>
    <dbReference type="NCBI Taxonomy" id="1993"/>
    <lineage>
        <taxon>Bacteria</taxon>
        <taxon>Bacillati</taxon>
        <taxon>Actinomycetota</taxon>
        <taxon>Actinomycetes</taxon>
        <taxon>Streptosporangiales</taxon>
        <taxon>Thermomonosporaceae</taxon>
        <taxon>Actinomadura</taxon>
    </lineage>
</organism>
<dbReference type="PANTHER" id="PTHR30055:SF151">
    <property type="entry name" value="TRANSCRIPTIONAL REGULATORY PROTEIN"/>
    <property type="match status" value="1"/>
</dbReference>
<dbReference type="GO" id="GO:0046677">
    <property type="term" value="P:response to antibiotic"/>
    <property type="evidence" value="ECO:0007669"/>
    <property type="project" value="InterPro"/>
</dbReference>
<sequence>MTKSQADAVRAALQVLDEHGAGEVSMRAIARRLGVRMNTVLWHVKSKARLEELMADAIVAGVSLDGLPEHWRERAAEIARRYRRALLAHRDGAAVVAGTYAAEPATLDIAEALVAALLDGGLPDREAAWTCWSLIYLVLGLTQEEQALPDRSIRDLAVGRRPALQRVFPVLAEESFDERFEFGIAKLLDQGNARPGP</sequence>
<evidence type="ECO:0000256" key="1">
    <source>
        <dbReference type="ARBA" id="ARBA00022491"/>
    </source>
</evidence>
<evidence type="ECO:0000256" key="2">
    <source>
        <dbReference type="ARBA" id="ARBA00023015"/>
    </source>
</evidence>
<evidence type="ECO:0000259" key="6">
    <source>
        <dbReference type="PROSITE" id="PS50977"/>
    </source>
</evidence>
<gene>
    <name evidence="7" type="ORF">SAMN04489713_119155</name>
</gene>
<dbReference type="InterPro" id="IPR004111">
    <property type="entry name" value="Repressor_TetR_C"/>
</dbReference>
<keyword evidence="3 5" id="KW-0238">DNA-binding</keyword>
<dbReference type="InParanoid" id="A0A1I5UDQ3"/>
<dbReference type="PRINTS" id="PR00400">
    <property type="entry name" value="TETREPRESSOR"/>
</dbReference>
<feature type="domain" description="HTH tetR-type" evidence="6">
    <location>
        <begin position="2"/>
        <end position="62"/>
    </location>
</feature>
<dbReference type="Pfam" id="PF00440">
    <property type="entry name" value="TetR_N"/>
    <property type="match status" value="1"/>
</dbReference>
<feature type="DNA-binding region" description="H-T-H motif" evidence="5">
    <location>
        <begin position="25"/>
        <end position="44"/>
    </location>
</feature>
<dbReference type="SUPFAM" id="SSF46689">
    <property type="entry name" value="Homeodomain-like"/>
    <property type="match status" value="1"/>
</dbReference>
<dbReference type="RefSeq" id="WP_075024112.1">
    <property type="nucleotide sequence ID" value="NZ_FOVH01000019.1"/>
</dbReference>
<keyword evidence="1" id="KW-0678">Repressor</keyword>
<dbReference type="Gene3D" id="1.10.10.60">
    <property type="entry name" value="Homeodomain-like"/>
    <property type="match status" value="1"/>
</dbReference>
<keyword evidence="2" id="KW-0805">Transcription regulation</keyword>
<evidence type="ECO:0000313" key="7">
    <source>
        <dbReference type="EMBL" id="SFP93392.1"/>
    </source>
</evidence>
<dbReference type="Proteomes" id="UP000183413">
    <property type="component" value="Unassembled WGS sequence"/>
</dbReference>
<dbReference type="InterPro" id="IPR036271">
    <property type="entry name" value="Tet_transcr_reg_TetR-rel_C_sf"/>
</dbReference>
<dbReference type="eggNOG" id="COG1309">
    <property type="taxonomic scope" value="Bacteria"/>
</dbReference>
<evidence type="ECO:0000256" key="4">
    <source>
        <dbReference type="ARBA" id="ARBA00023163"/>
    </source>
</evidence>
<keyword evidence="4" id="KW-0804">Transcription</keyword>
<evidence type="ECO:0000256" key="3">
    <source>
        <dbReference type="ARBA" id="ARBA00023125"/>
    </source>
</evidence>
<reference evidence="7 8" key="1">
    <citation type="submission" date="2016-10" db="EMBL/GenBank/DDBJ databases">
        <authorList>
            <person name="de Groot N.N."/>
        </authorList>
    </citation>
    <scope>NUCLEOTIDE SEQUENCE [LARGE SCALE GENOMIC DNA]</scope>
    <source>
        <strain evidence="7 8">DSM 43067</strain>
    </source>
</reference>
<evidence type="ECO:0000256" key="5">
    <source>
        <dbReference type="PROSITE-ProRule" id="PRU00335"/>
    </source>
</evidence>
<dbReference type="STRING" id="1993.SAMN04489713_119155"/>
<dbReference type="InterPro" id="IPR001647">
    <property type="entry name" value="HTH_TetR"/>
</dbReference>